<keyword evidence="5 10" id="KW-0418">Kinase</keyword>
<dbReference type="Pfam" id="PF00069">
    <property type="entry name" value="Pkinase"/>
    <property type="match status" value="1"/>
</dbReference>
<keyword evidence="8" id="KW-0472">Membrane</keyword>
<feature type="transmembrane region" description="Helical" evidence="8">
    <location>
        <begin position="319"/>
        <end position="340"/>
    </location>
</feature>
<keyword evidence="8" id="KW-1133">Transmembrane helix</keyword>
<dbReference type="Proteomes" id="UP000198504">
    <property type="component" value="Unassembled WGS sequence"/>
</dbReference>
<evidence type="ECO:0000313" key="10">
    <source>
        <dbReference type="EMBL" id="SEP76366.1"/>
    </source>
</evidence>
<keyword evidence="2" id="KW-0723">Serine/threonine-protein kinase</keyword>
<evidence type="ECO:0000259" key="9">
    <source>
        <dbReference type="PROSITE" id="PS50011"/>
    </source>
</evidence>
<feature type="domain" description="Protein kinase" evidence="9">
    <location>
        <begin position="10"/>
        <end position="273"/>
    </location>
</feature>
<dbReference type="InterPro" id="IPR011009">
    <property type="entry name" value="Kinase-like_dom_sf"/>
</dbReference>
<evidence type="ECO:0000256" key="6">
    <source>
        <dbReference type="ARBA" id="ARBA00022840"/>
    </source>
</evidence>
<dbReference type="PANTHER" id="PTHR43289">
    <property type="entry name" value="MITOGEN-ACTIVATED PROTEIN KINASE KINASE KINASE 20-RELATED"/>
    <property type="match status" value="1"/>
</dbReference>
<dbReference type="SUPFAM" id="SSF56112">
    <property type="entry name" value="Protein kinase-like (PK-like)"/>
    <property type="match status" value="1"/>
</dbReference>
<keyword evidence="3" id="KW-0808">Transferase</keyword>
<evidence type="ECO:0000256" key="7">
    <source>
        <dbReference type="SAM" id="MobiDB-lite"/>
    </source>
</evidence>
<proteinExistence type="predicted"/>
<dbReference type="AlphaFoldDB" id="A0A1H9AI01"/>
<evidence type="ECO:0000313" key="11">
    <source>
        <dbReference type="Proteomes" id="UP000198504"/>
    </source>
</evidence>
<dbReference type="OrthoDB" id="9762169at2"/>
<protein>
    <recommendedName>
        <fullName evidence="1">non-specific serine/threonine protein kinase</fullName>
        <ecNumber evidence="1">2.7.11.1</ecNumber>
    </recommendedName>
</protein>
<dbReference type="SMART" id="SM00220">
    <property type="entry name" value="S_TKc"/>
    <property type="match status" value="1"/>
</dbReference>
<dbReference type="PROSITE" id="PS50011">
    <property type="entry name" value="PROTEIN_KINASE_DOM"/>
    <property type="match status" value="1"/>
</dbReference>
<dbReference type="PROSITE" id="PS00108">
    <property type="entry name" value="PROTEIN_KINASE_ST"/>
    <property type="match status" value="1"/>
</dbReference>
<reference evidence="11" key="1">
    <citation type="submission" date="2016-10" db="EMBL/GenBank/DDBJ databases">
        <authorList>
            <person name="Varghese N."/>
            <person name="Submissions S."/>
        </authorList>
    </citation>
    <scope>NUCLEOTIDE SEQUENCE [LARGE SCALE GENOMIC DNA]</scope>
    <source>
        <strain evidence="11">CGMCC 4.6856</strain>
    </source>
</reference>
<evidence type="ECO:0000256" key="4">
    <source>
        <dbReference type="ARBA" id="ARBA00022741"/>
    </source>
</evidence>
<feature type="compositionally biased region" description="Low complexity" evidence="7">
    <location>
        <begin position="356"/>
        <end position="366"/>
    </location>
</feature>
<keyword evidence="6" id="KW-0067">ATP-binding</keyword>
<evidence type="ECO:0000256" key="1">
    <source>
        <dbReference type="ARBA" id="ARBA00012513"/>
    </source>
</evidence>
<dbReference type="CDD" id="cd14014">
    <property type="entry name" value="STKc_PknB_like"/>
    <property type="match status" value="1"/>
</dbReference>
<accession>A0A1H9AI01</accession>
<evidence type="ECO:0000256" key="2">
    <source>
        <dbReference type="ARBA" id="ARBA00022527"/>
    </source>
</evidence>
<organism evidence="10 11">
    <name type="scientific">Microlunatus flavus</name>
    <dbReference type="NCBI Taxonomy" id="1036181"/>
    <lineage>
        <taxon>Bacteria</taxon>
        <taxon>Bacillati</taxon>
        <taxon>Actinomycetota</taxon>
        <taxon>Actinomycetes</taxon>
        <taxon>Propionibacteriales</taxon>
        <taxon>Propionibacteriaceae</taxon>
        <taxon>Microlunatus</taxon>
    </lineage>
</organism>
<dbReference type="InterPro" id="IPR008271">
    <property type="entry name" value="Ser/Thr_kinase_AS"/>
</dbReference>
<dbReference type="Gene3D" id="1.10.510.10">
    <property type="entry name" value="Transferase(Phosphotransferase) domain 1"/>
    <property type="match status" value="1"/>
</dbReference>
<dbReference type="PANTHER" id="PTHR43289:SF6">
    <property type="entry name" value="SERINE_THREONINE-PROTEIN KINASE NEKL-3"/>
    <property type="match status" value="1"/>
</dbReference>
<evidence type="ECO:0000256" key="8">
    <source>
        <dbReference type="SAM" id="Phobius"/>
    </source>
</evidence>
<keyword evidence="4" id="KW-0547">Nucleotide-binding</keyword>
<evidence type="ECO:0000256" key="5">
    <source>
        <dbReference type="ARBA" id="ARBA00022777"/>
    </source>
</evidence>
<dbReference type="InterPro" id="IPR000719">
    <property type="entry name" value="Prot_kinase_dom"/>
</dbReference>
<feature type="compositionally biased region" description="Low complexity" evidence="7">
    <location>
        <begin position="295"/>
        <end position="311"/>
    </location>
</feature>
<feature type="region of interest" description="Disordered" evidence="7">
    <location>
        <begin position="344"/>
        <end position="366"/>
    </location>
</feature>
<dbReference type="GO" id="GO:0005524">
    <property type="term" value="F:ATP binding"/>
    <property type="evidence" value="ECO:0007669"/>
    <property type="project" value="UniProtKB-KW"/>
</dbReference>
<sequence length="503" mass="53053">MVTTPRLEGLTDWRALARGGFAVVWEARQESLNRLVAVKIIDRRLDTPEERDRFLSESGAAGRMSNHPGIVTVHYAGLLDDDRPYLVMELCTGGSLTRLLAPENRPTQEWVRDLGVRIADALDAAHTQGVLHRDVKPANVLIDAYGHAGLADFGLAVMTDPGMDLDERLEALTPAYAPPEAFAPHAPTKSGDVYSLAATLYALLCGHAPRAVDPDEADPDLTAAQVVMAHLDDPVERLEHVDPAFMDVLMQALDDDPTKRPTAAGFRDALEALPLGAPTTALLPELDEPLGAGGADPSPATSPPAAAHARSAPPRWRRWPVLAGAAAVVLLLAVAALGLLGGGGRSAASPPPDPGTSSVAAPSPTPSVSATLLTGFADCSATVGRPAQCGPRTPQCWGGVPSTFDSLIVATPAKCDETHVYQTFAAGPLTKPVIRQSELDADPAAKAVCRASLVNRMLPADERRDNWEIFTIPPQSAADGEGYFRCVFGRGERTAPLTLTPPG</sequence>
<name>A0A1H9AI01_9ACTN</name>
<gene>
    <name evidence="10" type="ORF">SAMN05421756_101617</name>
</gene>
<dbReference type="EMBL" id="FOFA01000001">
    <property type="protein sequence ID" value="SEP76366.1"/>
    <property type="molecule type" value="Genomic_DNA"/>
</dbReference>
<dbReference type="RefSeq" id="WP_091177607.1">
    <property type="nucleotide sequence ID" value="NZ_FOFA01000001.1"/>
</dbReference>
<dbReference type="STRING" id="1036181.SAMN05421756_101617"/>
<keyword evidence="8" id="KW-0812">Transmembrane</keyword>
<dbReference type="GO" id="GO:0004674">
    <property type="term" value="F:protein serine/threonine kinase activity"/>
    <property type="evidence" value="ECO:0007669"/>
    <property type="project" value="UniProtKB-KW"/>
</dbReference>
<evidence type="ECO:0000256" key="3">
    <source>
        <dbReference type="ARBA" id="ARBA00022679"/>
    </source>
</evidence>
<feature type="region of interest" description="Disordered" evidence="7">
    <location>
        <begin position="284"/>
        <end position="311"/>
    </location>
</feature>
<dbReference type="EC" id="2.7.11.1" evidence="1"/>
<keyword evidence="11" id="KW-1185">Reference proteome</keyword>